<dbReference type="RefSeq" id="WP_345158176.1">
    <property type="nucleotide sequence ID" value="NZ_BAABHC010000006.1"/>
</dbReference>
<evidence type="ECO:0000313" key="3">
    <source>
        <dbReference type="Proteomes" id="UP001500552"/>
    </source>
</evidence>
<comment type="caution">
    <text evidence="2">The sequence shown here is derived from an EMBL/GenBank/DDBJ whole genome shotgun (WGS) entry which is preliminary data.</text>
</comment>
<gene>
    <name evidence="2" type="ORF">GCM10023188_16130</name>
</gene>
<feature type="domain" description="DinB-like" evidence="1">
    <location>
        <begin position="43"/>
        <end position="168"/>
    </location>
</feature>
<dbReference type="InterPro" id="IPR034660">
    <property type="entry name" value="DinB/YfiT-like"/>
</dbReference>
<sequence length="188" mass="21192">MHLIITQPEATEHNSFFSTYVTLAQTNDLIEGLTASSVYSMGMLEGLSEEQLLYRYAKGKWSIKEVMVHLMDTERIFAYRALRFARGDKTELPGFEQDLYINPSQADARPVNDVLAEYIAVRNATIALFKSFSEEALMQTGIGSGIKMSVRALGFAILGHEVHHLKIIRERYLASRGNGLLDNRNAYI</sequence>
<dbReference type="Pfam" id="PF12867">
    <property type="entry name" value="DinB_2"/>
    <property type="match status" value="1"/>
</dbReference>
<dbReference type="EMBL" id="BAABHC010000006">
    <property type="protein sequence ID" value="GAA4430039.1"/>
    <property type="molecule type" value="Genomic_DNA"/>
</dbReference>
<keyword evidence="3" id="KW-1185">Reference proteome</keyword>
<dbReference type="Gene3D" id="1.20.120.450">
    <property type="entry name" value="dinb family like domain"/>
    <property type="match status" value="1"/>
</dbReference>
<protein>
    <submittedName>
        <fullName evidence="2">DinB family protein</fullName>
    </submittedName>
</protein>
<accession>A0ABP8LJ30</accession>
<proteinExistence type="predicted"/>
<evidence type="ECO:0000313" key="2">
    <source>
        <dbReference type="EMBL" id="GAA4430039.1"/>
    </source>
</evidence>
<reference evidence="3" key="1">
    <citation type="journal article" date="2019" name="Int. J. Syst. Evol. Microbiol.">
        <title>The Global Catalogue of Microorganisms (GCM) 10K type strain sequencing project: providing services to taxonomists for standard genome sequencing and annotation.</title>
        <authorList>
            <consortium name="The Broad Institute Genomics Platform"/>
            <consortium name="The Broad Institute Genome Sequencing Center for Infectious Disease"/>
            <person name="Wu L."/>
            <person name="Ma J."/>
        </authorList>
    </citation>
    <scope>NUCLEOTIDE SEQUENCE [LARGE SCALE GENOMIC DNA]</scope>
    <source>
        <strain evidence="3">JCM 17926</strain>
    </source>
</reference>
<dbReference type="Proteomes" id="UP001500552">
    <property type="component" value="Unassembled WGS sequence"/>
</dbReference>
<dbReference type="InterPro" id="IPR024775">
    <property type="entry name" value="DinB-like"/>
</dbReference>
<dbReference type="SUPFAM" id="SSF109854">
    <property type="entry name" value="DinB/YfiT-like putative metalloenzymes"/>
    <property type="match status" value="1"/>
</dbReference>
<name>A0ABP8LJ30_9BACT</name>
<organism evidence="2 3">
    <name type="scientific">Pontibacter saemangeumensis</name>
    <dbReference type="NCBI Taxonomy" id="1084525"/>
    <lineage>
        <taxon>Bacteria</taxon>
        <taxon>Pseudomonadati</taxon>
        <taxon>Bacteroidota</taxon>
        <taxon>Cytophagia</taxon>
        <taxon>Cytophagales</taxon>
        <taxon>Hymenobacteraceae</taxon>
        <taxon>Pontibacter</taxon>
    </lineage>
</organism>
<evidence type="ECO:0000259" key="1">
    <source>
        <dbReference type="Pfam" id="PF12867"/>
    </source>
</evidence>